<gene>
    <name evidence="1" type="ORF">BAUCODRAFT_29252</name>
</gene>
<keyword evidence="2" id="KW-1185">Reference proteome</keyword>
<evidence type="ECO:0000313" key="1">
    <source>
        <dbReference type="EMBL" id="EMD00871.1"/>
    </source>
</evidence>
<accession>M2NNR1</accession>
<reference evidence="1 2" key="1">
    <citation type="journal article" date="2012" name="PLoS Pathog.">
        <title>Diverse lifestyles and strategies of plant pathogenesis encoded in the genomes of eighteen Dothideomycetes fungi.</title>
        <authorList>
            <person name="Ohm R.A."/>
            <person name="Feau N."/>
            <person name="Henrissat B."/>
            <person name="Schoch C.L."/>
            <person name="Horwitz B.A."/>
            <person name="Barry K.W."/>
            <person name="Condon B.J."/>
            <person name="Copeland A.C."/>
            <person name="Dhillon B."/>
            <person name="Glaser F."/>
            <person name="Hesse C.N."/>
            <person name="Kosti I."/>
            <person name="LaButti K."/>
            <person name="Lindquist E.A."/>
            <person name="Lucas S."/>
            <person name="Salamov A.A."/>
            <person name="Bradshaw R.E."/>
            <person name="Ciuffetti L."/>
            <person name="Hamelin R.C."/>
            <person name="Kema G.H.J."/>
            <person name="Lawrence C."/>
            <person name="Scott J.A."/>
            <person name="Spatafora J.W."/>
            <person name="Turgeon B.G."/>
            <person name="de Wit P.J.G.M."/>
            <person name="Zhong S."/>
            <person name="Goodwin S.B."/>
            <person name="Grigoriev I.V."/>
        </authorList>
    </citation>
    <scope>NUCLEOTIDE SEQUENCE [LARGE SCALE GENOMIC DNA]</scope>
    <source>
        <strain evidence="1 2">UAMH 10762</strain>
    </source>
</reference>
<name>M2NNR1_BAUPA</name>
<dbReference type="Proteomes" id="UP000011761">
    <property type="component" value="Unassembled WGS sequence"/>
</dbReference>
<organism evidence="1 2">
    <name type="scientific">Baudoinia panamericana (strain UAMH 10762)</name>
    <name type="common">Angels' share fungus</name>
    <name type="synonym">Baudoinia compniacensis (strain UAMH 10762)</name>
    <dbReference type="NCBI Taxonomy" id="717646"/>
    <lineage>
        <taxon>Eukaryota</taxon>
        <taxon>Fungi</taxon>
        <taxon>Dikarya</taxon>
        <taxon>Ascomycota</taxon>
        <taxon>Pezizomycotina</taxon>
        <taxon>Dothideomycetes</taxon>
        <taxon>Dothideomycetidae</taxon>
        <taxon>Mycosphaerellales</taxon>
        <taxon>Teratosphaeriaceae</taxon>
        <taxon>Baudoinia</taxon>
    </lineage>
</organism>
<proteinExistence type="predicted"/>
<evidence type="ECO:0000313" key="2">
    <source>
        <dbReference type="Proteomes" id="UP000011761"/>
    </source>
</evidence>
<dbReference type="KEGG" id="bcom:BAUCODRAFT_29252"/>
<protein>
    <submittedName>
        <fullName evidence="1">Uncharacterized protein</fullName>
    </submittedName>
</protein>
<dbReference type="RefSeq" id="XP_007672055.1">
    <property type="nucleotide sequence ID" value="XM_007673865.1"/>
</dbReference>
<dbReference type="AlphaFoldDB" id="M2NNR1"/>
<dbReference type="HOGENOM" id="CLU_2849314_0_0_1"/>
<sequence>MRRLGRNVRDPATGLQCVLKRIPYPAVRPRTLVSVQSIMACVDLALARRSAAHDAAMKAATICMG</sequence>
<dbReference type="GeneID" id="19110889"/>
<dbReference type="EMBL" id="KB445550">
    <property type="protein sequence ID" value="EMD00871.1"/>
    <property type="molecule type" value="Genomic_DNA"/>
</dbReference>